<dbReference type="AlphaFoldDB" id="A0A2I1HGA2"/>
<feature type="region of interest" description="Disordered" evidence="1">
    <location>
        <begin position="1"/>
        <end position="30"/>
    </location>
</feature>
<organism evidence="2 3">
    <name type="scientific">Rhizophagus irregularis</name>
    <dbReference type="NCBI Taxonomy" id="588596"/>
    <lineage>
        <taxon>Eukaryota</taxon>
        <taxon>Fungi</taxon>
        <taxon>Fungi incertae sedis</taxon>
        <taxon>Mucoromycota</taxon>
        <taxon>Glomeromycotina</taxon>
        <taxon>Glomeromycetes</taxon>
        <taxon>Glomerales</taxon>
        <taxon>Glomeraceae</taxon>
        <taxon>Rhizophagus</taxon>
    </lineage>
</organism>
<evidence type="ECO:0000313" key="3">
    <source>
        <dbReference type="Proteomes" id="UP000234323"/>
    </source>
</evidence>
<evidence type="ECO:0000256" key="1">
    <source>
        <dbReference type="SAM" id="MobiDB-lite"/>
    </source>
</evidence>
<dbReference type="EMBL" id="LLXI01002764">
    <property type="protein sequence ID" value="PKY57923.1"/>
    <property type="molecule type" value="Genomic_DNA"/>
</dbReference>
<dbReference type="VEuPathDB" id="FungiDB:FUN_012870"/>
<accession>A0A2I1HGA2</accession>
<dbReference type="VEuPathDB" id="FungiDB:RhiirA1_459332"/>
<dbReference type="VEuPathDB" id="FungiDB:RhiirFUN_001807"/>
<protein>
    <submittedName>
        <fullName evidence="2">Uncharacterized protein</fullName>
    </submittedName>
</protein>
<gene>
    <name evidence="2" type="ORF">RhiirA4_549857</name>
</gene>
<comment type="caution">
    <text evidence="2">The sequence shown here is derived from an EMBL/GenBank/DDBJ whole genome shotgun (WGS) entry which is preliminary data.</text>
</comment>
<name>A0A2I1HGA2_9GLOM</name>
<keyword evidence="3" id="KW-1185">Reference proteome</keyword>
<evidence type="ECO:0000313" key="2">
    <source>
        <dbReference type="EMBL" id="PKY57923.1"/>
    </source>
</evidence>
<feature type="compositionally biased region" description="Low complexity" evidence="1">
    <location>
        <begin position="1"/>
        <end position="23"/>
    </location>
</feature>
<reference evidence="2 3" key="1">
    <citation type="submission" date="2015-10" db="EMBL/GenBank/DDBJ databases">
        <title>Genome analyses suggest a sexual origin of heterokaryosis in a supposedly ancient asexual fungus.</title>
        <authorList>
            <person name="Ropars J."/>
            <person name="Sedzielewska K."/>
            <person name="Noel J."/>
            <person name="Charron P."/>
            <person name="Farinelli L."/>
            <person name="Marton T."/>
            <person name="Kruger M."/>
            <person name="Pelin A."/>
            <person name="Brachmann A."/>
            <person name="Corradi N."/>
        </authorList>
    </citation>
    <scope>NUCLEOTIDE SEQUENCE [LARGE SCALE GENOMIC DNA]</scope>
    <source>
        <strain evidence="2 3">A4</strain>
    </source>
</reference>
<dbReference type="VEuPathDB" id="FungiDB:RhiirA1_459333"/>
<proteinExistence type="predicted"/>
<sequence>METSSEEATSGSTSGQQPTSSSGEVSEHLDDPDFLSDYASKFNLRDLRSLRVTFCSTTQASDVLPTHLNPIIPQEAQDYILPNVTRAMLENIRLDVNLLSNNRNIKTFIHKLHQTVLNSIARVGTSEALTDTLVVHLIFRTVDFDQWPMVVELHPTLEFSVGGTTLSAVPEFVINLQIDEKQYSVLVIEDKHLKNVTPTNDYGEPQIAAEMIACGSENVRQGRTIFNDMHIYAIRVVSTYVTFYHAKVKKEYWQELDIGCPKQQSITITRYPGNDSDPINGFDLSTQNGRLNVIVALYQLRQLITS</sequence>
<dbReference type="Proteomes" id="UP000234323">
    <property type="component" value="Unassembled WGS sequence"/>
</dbReference>